<dbReference type="Proteomes" id="UP000294847">
    <property type="component" value="Chromosome 1"/>
</dbReference>
<gene>
    <name evidence="1" type="ORF">PoMZ_10614</name>
</gene>
<dbReference type="AlphaFoldDB" id="A0A4P7N0P0"/>
<proteinExistence type="predicted"/>
<evidence type="ECO:0000313" key="2">
    <source>
        <dbReference type="Proteomes" id="UP000294847"/>
    </source>
</evidence>
<name>A0A4P7N0P0_PYROR</name>
<dbReference type="EMBL" id="CP034204">
    <property type="protein sequence ID" value="QBZ54902.1"/>
    <property type="molecule type" value="Genomic_DNA"/>
</dbReference>
<reference evidence="1 2" key="1">
    <citation type="journal article" date="2019" name="Mol. Biol. Evol.">
        <title>Blast fungal genomes show frequent chromosomal changes, gene gains and losses, and effector gene turnover.</title>
        <authorList>
            <person name="Gomez Luciano L.B."/>
            <person name="Jason Tsai I."/>
            <person name="Chuma I."/>
            <person name="Tosa Y."/>
            <person name="Chen Y.H."/>
            <person name="Li J.Y."/>
            <person name="Li M.Y."/>
            <person name="Jade Lu M.Y."/>
            <person name="Nakayashiki H."/>
            <person name="Li W.H."/>
        </authorList>
    </citation>
    <scope>NUCLEOTIDE SEQUENCE [LARGE SCALE GENOMIC DNA]</scope>
    <source>
        <strain evidence="1">MZ5-1-6</strain>
    </source>
</reference>
<sequence>MSMWGMTTAGHHFAGPRVALEKTTVHMANTKGLEDDACSKCLGSVHIFHSPEWPKDPNAGQIEPHESAVPEGVVEFENLAAEVDSETEHERMQRWGCRYAWRG</sequence>
<accession>A0A4P7N0P0</accession>
<evidence type="ECO:0000313" key="1">
    <source>
        <dbReference type="EMBL" id="QBZ54902.1"/>
    </source>
</evidence>
<protein>
    <submittedName>
        <fullName evidence="1">Uncharacterized protein</fullName>
    </submittedName>
</protein>
<organism evidence="1 2">
    <name type="scientific">Pyricularia oryzae</name>
    <name type="common">Rice blast fungus</name>
    <name type="synonym">Magnaporthe oryzae</name>
    <dbReference type="NCBI Taxonomy" id="318829"/>
    <lineage>
        <taxon>Eukaryota</taxon>
        <taxon>Fungi</taxon>
        <taxon>Dikarya</taxon>
        <taxon>Ascomycota</taxon>
        <taxon>Pezizomycotina</taxon>
        <taxon>Sordariomycetes</taxon>
        <taxon>Sordariomycetidae</taxon>
        <taxon>Magnaporthales</taxon>
        <taxon>Pyriculariaceae</taxon>
        <taxon>Pyricularia</taxon>
    </lineage>
</organism>